<feature type="compositionally biased region" description="Polar residues" evidence="1">
    <location>
        <begin position="100"/>
        <end position="115"/>
    </location>
</feature>
<feature type="region of interest" description="Disordered" evidence="1">
    <location>
        <begin position="566"/>
        <end position="595"/>
    </location>
</feature>
<accession>A0A6I8MYR6</accession>
<feature type="compositionally biased region" description="Polar residues" evidence="1">
    <location>
        <begin position="63"/>
        <end position="86"/>
    </location>
</feature>
<protein>
    <submittedName>
        <fullName evidence="2">Uncharacterized protein</fullName>
    </submittedName>
</protein>
<proteinExistence type="predicted"/>
<feature type="compositionally biased region" description="Polar residues" evidence="1">
    <location>
        <begin position="174"/>
        <end position="192"/>
    </location>
</feature>
<organism evidence="2 3">
    <name type="scientific">Ornithorhynchus anatinus</name>
    <name type="common">Duckbill platypus</name>
    <dbReference type="NCBI Taxonomy" id="9258"/>
    <lineage>
        <taxon>Eukaryota</taxon>
        <taxon>Metazoa</taxon>
        <taxon>Chordata</taxon>
        <taxon>Craniata</taxon>
        <taxon>Vertebrata</taxon>
        <taxon>Euteleostomi</taxon>
        <taxon>Mammalia</taxon>
        <taxon>Monotremata</taxon>
        <taxon>Ornithorhynchidae</taxon>
        <taxon>Ornithorhynchus</taxon>
    </lineage>
</organism>
<feature type="region of interest" description="Disordered" evidence="1">
    <location>
        <begin position="174"/>
        <end position="232"/>
    </location>
</feature>
<feature type="compositionally biased region" description="Polar residues" evidence="1">
    <location>
        <begin position="637"/>
        <end position="654"/>
    </location>
</feature>
<name>A0A6I8MYR6_ORNAN</name>
<reference evidence="2" key="2">
    <citation type="submission" date="2025-08" db="UniProtKB">
        <authorList>
            <consortium name="Ensembl"/>
        </authorList>
    </citation>
    <scope>IDENTIFICATION</scope>
    <source>
        <strain evidence="2">Glennie</strain>
    </source>
</reference>
<reference evidence="2 3" key="1">
    <citation type="journal article" date="2008" name="Nature">
        <title>Genome analysis of the platypus reveals unique signatures of evolution.</title>
        <authorList>
            <person name="Warren W.C."/>
            <person name="Hillier L.W."/>
            <person name="Marshall Graves J.A."/>
            <person name="Birney E."/>
            <person name="Ponting C.P."/>
            <person name="Grutzner F."/>
            <person name="Belov K."/>
            <person name="Miller W."/>
            <person name="Clarke L."/>
            <person name="Chinwalla A.T."/>
            <person name="Yang S.P."/>
            <person name="Heger A."/>
            <person name="Locke D.P."/>
            <person name="Miethke P."/>
            <person name="Waters P.D."/>
            <person name="Veyrunes F."/>
            <person name="Fulton L."/>
            <person name="Fulton B."/>
            <person name="Graves T."/>
            <person name="Wallis J."/>
            <person name="Puente X.S."/>
            <person name="Lopez-Otin C."/>
            <person name="Ordonez G.R."/>
            <person name="Eichler E.E."/>
            <person name="Chen L."/>
            <person name="Cheng Z."/>
            <person name="Deakin J.E."/>
            <person name="Alsop A."/>
            <person name="Thompson K."/>
            <person name="Kirby P."/>
            <person name="Papenfuss A.T."/>
            <person name="Wakefield M.J."/>
            <person name="Olender T."/>
            <person name="Lancet D."/>
            <person name="Huttley G.A."/>
            <person name="Smit A.F."/>
            <person name="Pask A."/>
            <person name="Temple-Smith P."/>
            <person name="Batzer M.A."/>
            <person name="Walker J.A."/>
            <person name="Konkel M.K."/>
            <person name="Harris R.S."/>
            <person name="Whittington C.M."/>
            <person name="Wong E.S."/>
            <person name="Gemmell N.J."/>
            <person name="Buschiazzo E."/>
            <person name="Vargas Jentzsch I.M."/>
            <person name="Merkel A."/>
            <person name="Schmitz J."/>
            <person name="Zemann A."/>
            <person name="Churakov G."/>
            <person name="Kriegs J.O."/>
            <person name="Brosius J."/>
            <person name="Murchison E.P."/>
            <person name="Sachidanandam R."/>
            <person name="Smith C."/>
            <person name="Hannon G.J."/>
            <person name="Tsend-Ayush E."/>
            <person name="McMillan D."/>
            <person name="Attenborough R."/>
            <person name="Rens W."/>
            <person name="Ferguson-Smith M."/>
            <person name="Lefevre C.M."/>
            <person name="Sharp J.A."/>
            <person name="Nicholas K.R."/>
            <person name="Ray D.A."/>
            <person name="Kube M."/>
            <person name="Reinhardt R."/>
            <person name="Pringle T.H."/>
            <person name="Taylor J."/>
            <person name="Jones R.C."/>
            <person name="Nixon B."/>
            <person name="Dacheux J.L."/>
            <person name="Niwa H."/>
            <person name="Sekita Y."/>
            <person name="Huang X."/>
            <person name="Stark A."/>
            <person name="Kheradpour P."/>
            <person name="Kellis M."/>
            <person name="Flicek P."/>
            <person name="Chen Y."/>
            <person name="Webber C."/>
            <person name="Hardison R."/>
            <person name="Nelson J."/>
            <person name="Hallsworth-Pepin K."/>
            <person name="Delehaunty K."/>
            <person name="Markovic C."/>
            <person name="Minx P."/>
            <person name="Feng Y."/>
            <person name="Kremitzki C."/>
            <person name="Mitreva M."/>
            <person name="Glasscock J."/>
            <person name="Wylie T."/>
            <person name="Wohldmann P."/>
            <person name="Thiru P."/>
            <person name="Nhan M.N."/>
            <person name="Pohl C.S."/>
            <person name="Smith S.M."/>
            <person name="Hou S."/>
            <person name="Nefedov M."/>
            <person name="de Jong P.J."/>
            <person name="Renfree M.B."/>
            <person name="Mardis E.R."/>
            <person name="Wilson R.K."/>
        </authorList>
    </citation>
    <scope>NUCLEOTIDE SEQUENCE [LARGE SCALE GENOMIC DNA]</scope>
    <source>
        <strain evidence="2 3">Glennie</strain>
    </source>
</reference>
<dbReference type="AlphaFoldDB" id="A0A6I8MYR6"/>
<dbReference type="InterPro" id="IPR052800">
    <property type="entry name" value="DNA_Repair_Helicase_ZGRF1"/>
</dbReference>
<feature type="region of interest" description="Disordered" evidence="1">
    <location>
        <begin position="629"/>
        <end position="654"/>
    </location>
</feature>
<feature type="compositionally biased region" description="Polar residues" evidence="1">
    <location>
        <begin position="586"/>
        <end position="595"/>
    </location>
</feature>
<feature type="compositionally biased region" description="Basic and acidic residues" evidence="1">
    <location>
        <begin position="193"/>
        <end position="210"/>
    </location>
</feature>
<dbReference type="Ensembl" id="ENSOANT00000070159.1">
    <property type="protein sequence ID" value="ENSOANP00000033872.1"/>
    <property type="gene ID" value="ENSOANG00000044444.1"/>
</dbReference>
<evidence type="ECO:0000256" key="1">
    <source>
        <dbReference type="SAM" id="MobiDB-lite"/>
    </source>
</evidence>
<sequence>MLNTREMKKIYGLSLPYQPAGLKRKFTGFQGPRQVPKRTATPGDGASTTSYLTKEVRPASPQFYRTSPLFSTTHKTTAETPLSTDPESVVVGEFSEGRSKTVSFPPSTPVQLNQHTTHDGSEFCSTFDAGNIPSDSSKDRKSGDETAGESVVSRNIRSKAQILALLRSKSSPNFEELNTSDITKQLPCQQPSERAEGSDEQKLTDEHENQKTNSECVDPQRHNVSNTESYGSRWDIYLPQTSSSQICNGSDLEGSPKEPGDRLNLDLHHHYSQKDTDLSTASLRATEKRLTGDYDQLIIDDDRDGPAWGRKLDFQESSFYESDQPANSPDACHVERNECLLSDSSLKRDSEILPILDRSRCQEKPVTFGGSSCEGNGIAVKEMNNLEVVPLFPTDSASEGNDSGISEIVTGFTSQTGVENEDSNTCTVTAKSFLQVTFNLGSFDMTDPEIGFSSIPLDSEDWSKGALARVGELSAGSEGGTECSSLEVDSECLAALEAIDCKLKESALETIDCKFKESALEAIDDQMKESPRAQLCANTSIILGENEKNHRDSSLIDLNYSKMENRAKEGSRGTLNPETLVRKTNSDLSSRQKTNDLLVSDEEDYDRFIHNGRIDSICDGKVTRSEETKTVSHHLSLPSTTVDPNLPNNSPPSEDTLYQNSVLGISWDNDDDDDGSRMVVLPLASNRGGTSSILNITESHPGCHMLDMTSIPVSSTYPNSLVKEHFVSEEVEVVEEFEEMRNTGNSIFETQKLETLRDCMETGGASGNSSQLSEFAKSLSDLKFPIEPQTASNSLEILRQKKSNLKHRRGQTSDPDRSPEGASLLSYDEVATVQRISTQQSKQNRGKDFCFLGL</sequence>
<keyword evidence="3" id="KW-1185">Reference proteome</keyword>
<dbReference type="InParanoid" id="A0A6I8MYR6"/>
<feature type="region of interest" description="Disordered" evidence="1">
    <location>
        <begin position="802"/>
        <end position="825"/>
    </location>
</feature>
<dbReference type="GO" id="GO:0006302">
    <property type="term" value="P:double-strand break repair"/>
    <property type="evidence" value="ECO:0000318"/>
    <property type="project" value="GO_Central"/>
</dbReference>
<dbReference type="PANTHER" id="PTHR28535:SF1">
    <property type="entry name" value="PROTEIN ZGRF1"/>
    <property type="match status" value="1"/>
</dbReference>
<dbReference type="GO" id="GO:0005634">
    <property type="term" value="C:nucleus"/>
    <property type="evidence" value="ECO:0000318"/>
    <property type="project" value="GO_Central"/>
</dbReference>
<evidence type="ECO:0000313" key="2">
    <source>
        <dbReference type="Ensembl" id="ENSOANP00000033872.1"/>
    </source>
</evidence>
<reference evidence="2" key="3">
    <citation type="submission" date="2025-09" db="UniProtKB">
        <authorList>
            <consortium name="Ensembl"/>
        </authorList>
    </citation>
    <scope>IDENTIFICATION</scope>
    <source>
        <strain evidence="2">Glennie</strain>
    </source>
</reference>
<feature type="region of interest" description="Disordered" evidence="1">
    <location>
        <begin position="27"/>
        <end position="152"/>
    </location>
</feature>
<evidence type="ECO:0000313" key="3">
    <source>
        <dbReference type="Proteomes" id="UP000002279"/>
    </source>
</evidence>
<dbReference type="Proteomes" id="UP000002279">
    <property type="component" value="Chromosome 12"/>
</dbReference>
<dbReference type="PANTHER" id="PTHR28535">
    <property type="entry name" value="ZINC FINGER GRF-TYPE CONTAINING 1"/>
    <property type="match status" value="1"/>
</dbReference>
<dbReference type="GeneTree" id="ENSGT00940000167533"/>
<dbReference type="GO" id="GO:0035861">
    <property type="term" value="C:site of double-strand break"/>
    <property type="evidence" value="ECO:0000318"/>
    <property type="project" value="GO_Central"/>
</dbReference>